<dbReference type="EMBL" id="AE009441">
    <property type="protein sequence ID" value="AAL62811.1"/>
    <property type="molecule type" value="Genomic_DNA"/>
</dbReference>
<keyword evidence="2" id="KW-1185">Reference proteome</keyword>
<gene>
    <name evidence="1" type="ordered locus">PAE0469</name>
</gene>
<name>Q8ZZ30_PYRAE</name>
<dbReference type="HOGENOM" id="CLU_3401600_0_0_2"/>
<dbReference type="InParanoid" id="Q8ZZ30"/>
<evidence type="ECO:0000313" key="1">
    <source>
        <dbReference type="EMBL" id="AAL62811.1"/>
    </source>
</evidence>
<evidence type="ECO:0000313" key="2">
    <source>
        <dbReference type="Proteomes" id="UP000002439"/>
    </source>
</evidence>
<dbReference type="AlphaFoldDB" id="Q8ZZ30"/>
<dbReference type="Proteomes" id="UP000002439">
    <property type="component" value="Chromosome"/>
</dbReference>
<dbReference type="KEGG" id="pai:PAE0469"/>
<organism evidence="1 2">
    <name type="scientific">Pyrobaculum aerophilum (strain ATCC 51768 / DSM 7523 / JCM 9630 / CIP 104966 / NBRC 100827 / IM2)</name>
    <dbReference type="NCBI Taxonomy" id="178306"/>
    <lineage>
        <taxon>Archaea</taxon>
        <taxon>Thermoproteota</taxon>
        <taxon>Thermoprotei</taxon>
        <taxon>Thermoproteales</taxon>
        <taxon>Thermoproteaceae</taxon>
        <taxon>Pyrobaculum</taxon>
    </lineage>
</organism>
<dbReference type="EnsemblBacteria" id="AAL62811">
    <property type="protein sequence ID" value="AAL62811"/>
    <property type="gene ID" value="PAE0469"/>
</dbReference>
<reference evidence="1 2" key="1">
    <citation type="journal article" date="2002" name="Proc. Natl. Acad. Sci. U.S.A.">
        <title>Genome sequence of the hyperthermophilic crenarchaeon Pyrobaculum aerophilum.</title>
        <authorList>
            <person name="Fitz-Gibbon S.T."/>
            <person name="Ladner H."/>
            <person name="Kim U.J."/>
            <person name="Stetter K.O."/>
            <person name="Simon M.I."/>
            <person name="Miller J.H."/>
        </authorList>
    </citation>
    <scope>NUCLEOTIDE SEQUENCE [LARGE SCALE GENOMIC DNA]</scope>
    <source>
        <strain evidence="2">ATCC 51768 / DSM 7523 / JCM 9630 / CIP 104966 / NBRC 100827 / IM2</strain>
    </source>
</reference>
<accession>Q8ZZ30</accession>
<protein>
    <submittedName>
        <fullName evidence="1">Uncharacterized protein</fullName>
    </submittedName>
</protein>
<dbReference type="STRING" id="178306.PAE0469"/>
<sequence>MFITGMPLLNNDWDLPAQLSLKSSTYHLST</sequence>
<proteinExistence type="predicted"/>